<dbReference type="Pfam" id="PF03606">
    <property type="entry name" value="DcuC"/>
    <property type="match status" value="1"/>
</dbReference>
<keyword evidence="4 6" id="KW-1133">Transmembrane helix</keyword>
<reference evidence="8" key="1">
    <citation type="journal article" date="2018" name="Sci. Rep.">
        <title>Lignite coal burning seam in the remote Altai Mountains harbors a hydrogen-driven thermophilic microbial community.</title>
        <authorList>
            <person name="Kadnikov V.V."/>
            <person name="Mardanov A.V."/>
            <person name="Ivasenko D.A."/>
            <person name="Antsiferov D.V."/>
            <person name="Beletsky A.V."/>
            <person name="Karnachuk O.V."/>
            <person name="Ravin N.V."/>
        </authorList>
    </citation>
    <scope>NUCLEOTIDE SEQUENCE [LARGE SCALE GENOMIC DNA]</scope>
</reference>
<evidence type="ECO:0000313" key="8">
    <source>
        <dbReference type="Proteomes" id="UP000244338"/>
    </source>
</evidence>
<dbReference type="PANTHER" id="PTHR43652">
    <property type="entry name" value="BASIC AMINO ACID ANTIPORTER YFCC-RELATED"/>
    <property type="match status" value="1"/>
</dbReference>
<feature type="transmembrane region" description="Helical" evidence="6">
    <location>
        <begin position="90"/>
        <end position="111"/>
    </location>
</feature>
<gene>
    <name evidence="7" type="ORF">BSOLF_1837</name>
</gene>
<evidence type="ECO:0000313" key="7">
    <source>
        <dbReference type="EMBL" id="PTQ57286.1"/>
    </source>
</evidence>
<dbReference type="GO" id="GO:0005886">
    <property type="term" value="C:plasma membrane"/>
    <property type="evidence" value="ECO:0007669"/>
    <property type="project" value="UniProtKB-SubCell"/>
</dbReference>
<evidence type="ECO:0000256" key="1">
    <source>
        <dbReference type="ARBA" id="ARBA00004651"/>
    </source>
</evidence>
<organism evidence="7 8">
    <name type="scientific">Candidatus Carbonibacillus altaicus</name>
    <dbReference type="NCBI Taxonomy" id="2163959"/>
    <lineage>
        <taxon>Bacteria</taxon>
        <taxon>Bacillati</taxon>
        <taxon>Bacillota</taxon>
        <taxon>Bacilli</taxon>
        <taxon>Bacillales</taxon>
        <taxon>Candidatus Carbonibacillus</taxon>
    </lineage>
</organism>
<evidence type="ECO:0000256" key="5">
    <source>
        <dbReference type="ARBA" id="ARBA00023136"/>
    </source>
</evidence>
<feature type="transmembrane region" description="Helical" evidence="6">
    <location>
        <begin position="427"/>
        <end position="446"/>
    </location>
</feature>
<feature type="transmembrane region" description="Helical" evidence="6">
    <location>
        <begin position="321"/>
        <end position="346"/>
    </location>
</feature>
<protein>
    <submittedName>
        <fullName evidence="7">Arginine/ornithine antiporter ArcD</fullName>
    </submittedName>
</protein>
<feature type="transmembrane region" description="Helical" evidence="6">
    <location>
        <begin position="212"/>
        <end position="231"/>
    </location>
</feature>
<feature type="transmembrane region" description="Helical" evidence="6">
    <location>
        <begin position="458"/>
        <end position="476"/>
    </location>
</feature>
<feature type="transmembrane region" description="Helical" evidence="6">
    <location>
        <begin position="266"/>
        <end position="285"/>
    </location>
</feature>
<evidence type="ECO:0000256" key="4">
    <source>
        <dbReference type="ARBA" id="ARBA00022989"/>
    </source>
</evidence>
<accession>A0A2R6Y3M8</accession>
<dbReference type="AlphaFoldDB" id="A0A2R6Y3M8"/>
<dbReference type="EMBL" id="PEBX01000009">
    <property type="protein sequence ID" value="PTQ57286.1"/>
    <property type="molecule type" value="Genomic_DNA"/>
</dbReference>
<evidence type="ECO:0000256" key="2">
    <source>
        <dbReference type="ARBA" id="ARBA00022475"/>
    </source>
</evidence>
<comment type="subcellular location">
    <subcellularLocation>
        <location evidence="1">Cell membrane</location>
        <topology evidence="1">Multi-pass membrane protein</topology>
    </subcellularLocation>
</comment>
<feature type="transmembrane region" description="Helical" evidence="6">
    <location>
        <begin position="172"/>
        <end position="192"/>
    </location>
</feature>
<dbReference type="Proteomes" id="UP000244338">
    <property type="component" value="Unassembled WGS sequence"/>
</dbReference>
<dbReference type="InterPro" id="IPR018385">
    <property type="entry name" value="C4_dicarb_anaerob_car-like"/>
</dbReference>
<feature type="transmembrane region" description="Helical" evidence="6">
    <location>
        <begin position="291"/>
        <end position="309"/>
    </location>
</feature>
<keyword evidence="5 6" id="KW-0472">Membrane</keyword>
<sequence length="478" mass="52621">MSTQRSAPPTEFGIRISKTVFLQSVLILIAMIILGGLLTQWVPAGQYERTLVNGRETIIPGSFHLTPDYHYPVYRWLTAPFEVFSSSDGLIAIVIIAFILLVGGSFALLDATRSLEAVAVRLSSAFLNSKYRLIAMFTLFFMLLGAVFGIFEEVIPLIPLMVMISRRLGWNAMMGLGLSLLPTGFGFSAAIFNPFTIGIAQQLSGIPLFSGIAYRIFIFIVVYFLLLWFLIRYARRLDAEHSSQNESLSTADLQEALSDIHHVRGLGTMGIGFVLLLLMMSFFPFVGLGDYTMPIIALFFVVIAVIVAGQNDMPLKRIVRLFGEGVLGIAPSVILIILAMSVKQVITSGGIMDTLLYELSRYTQDLSALLAGAYMYVLVFILQFFIPSATAKAFLVIPLLSQIGDLLGLTRQSVVLAFNFGDGFSHLLYPTNPALLIALSLASVRFSSWLRWTLGIQLVVFVLTMGFLLLAIQFGYGP</sequence>
<feature type="transmembrane region" description="Helical" evidence="6">
    <location>
        <begin position="366"/>
        <end position="386"/>
    </location>
</feature>
<comment type="caution">
    <text evidence="7">The sequence shown here is derived from an EMBL/GenBank/DDBJ whole genome shotgun (WGS) entry which is preliminary data.</text>
</comment>
<keyword evidence="2" id="KW-1003">Cell membrane</keyword>
<feature type="transmembrane region" description="Helical" evidence="6">
    <location>
        <begin position="131"/>
        <end position="151"/>
    </location>
</feature>
<dbReference type="PANTHER" id="PTHR43652:SF2">
    <property type="entry name" value="BASIC AMINO ACID ANTIPORTER YFCC-RELATED"/>
    <property type="match status" value="1"/>
</dbReference>
<proteinExistence type="predicted"/>
<keyword evidence="3 6" id="KW-0812">Transmembrane</keyword>
<name>A0A2R6Y3M8_9BACL</name>
<feature type="transmembrane region" description="Helical" evidence="6">
    <location>
        <begin position="20"/>
        <end position="39"/>
    </location>
</feature>
<evidence type="ECO:0000256" key="6">
    <source>
        <dbReference type="SAM" id="Phobius"/>
    </source>
</evidence>
<evidence type="ECO:0000256" key="3">
    <source>
        <dbReference type="ARBA" id="ARBA00022692"/>
    </source>
</evidence>
<dbReference type="InterPro" id="IPR051679">
    <property type="entry name" value="DASS-Related_Transporters"/>
</dbReference>